<gene>
    <name evidence="2" type="ORF">NX780_13620</name>
</gene>
<dbReference type="RefSeq" id="WP_258828405.1">
    <property type="nucleotide sequence ID" value="NZ_JANUHA010000008.1"/>
</dbReference>
<evidence type="ECO:0000259" key="1">
    <source>
        <dbReference type="SMART" id="SM00507"/>
    </source>
</evidence>
<protein>
    <submittedName>
        <fullName evidence="2">DUF262 domain-containing protein</fullName>
    </submittedName>
</protein>
<dbReference type="EMBL" id="JANUHA010000008">
    <property type="protein sequence ID" value="MCS0597384.1"/>
    <property type="molecule type" value="Genomic_DNA"/>
</dbReference>
<dbReference type="InterPro" id="IPR003615">
    <property type="entry name" value="HNH_nuc"/>
</dbReference>
<dbReference type="Pfam" id="PF01844">
    <property type="entry name" value="HNH"/>
    <property type="match status" value="1"/>
</dbReference>
<organism evidence="2 3">
    <name type="scientific">Massilia agri</name>
    <dbReference type="NCBI Taxonomy" id="1886785"/>
    <lineage>
        <taxon>Bacteria</taxon>
        <taxon>Pseudomonadati</taxon>
        <taxon>Pseudomonadota</taxon>
        <taxon>Betaproteobacteria</taxon>
        <taxon>Burkholderiales</taxon>
        <taxon>Oxalobacteraceae</taxon>
        <taxon>Telluria group</taxon>
        <taxon>Massilia</taxon>
    </lineage>
</organism>
<dbReference type="Pfam" id="PF03235">
    <property type="entry name" value="GmrSD_N"/>
    <property type="match status" value="1"/>
</dbReference>
<name>A0ABT2AMB1_9BURK</name>
<dbReference type="CDD" id="cd00085">
    <property type="entry name" value="HNHc"/>
    <property type="match status" value="1"/>
</dbReference>
<proteinExistence type="predicted"/>
<dbReference type="InterPro" id="IPR002711">
    <property type="entry name" value="HNH"/>
</dbReference>
<feature type="domain" description="HNH nuclease" evidence="1">
    <location>
        <begin position="463"/>
        <end position="515"/>
    </location>
</feature>
<dbReference type="InterPro" id="IPR004919">
    <property type="entry name" value="GmrSD_N"/>
</dbReference>
<sequence>MANLVNLDAMIIREDFAASSGEAQSFEKTDKITLRELGPDGFIGKLLRKPDFQRETNHWTPEQVVSLLKCFINGDLIPSVILWKSDRHFFVIDGGHRLSVLKAWVTDDYGDGPASQPFFGYEISQEQKRIAKRVREMVQTQVGTWQHFQAKMGTTGLSAIEEKIVNTIAVRGLPIQWVEGDAEKAETSFFNINTQGTPLDDIEELLLKGRKKAISISARAIIRAGKGHKYWSAFNQDVTAKIEDLSRKIHSTLFDPELQRPIKTLDLPLGGPKGVRTAIQALIDLCLIALRDQSGKPTSIDDTPDDEDGNGTANVLIKLDKLAQRVSGNANGSLGLHPAVYFYGPTGRHSNPMFMGTISLIARAIANNDKTFFPKFTRVREQLEKILIEDKEMIATILQKHPSKKRVDKYEQFLSGLIDSLSNGTAPDDVLLVKLLGLEGKIVVGKDIQRSTSFTDDTKSLVFLKTALKSAIRCPMCKGFMDAEKSMSYDHVTPVREGGDGDPANCEIMHPYCNQSFKELQALGGGTKHKAA</sequence>
<reference evidence="2 3" key="1">
    <citation type="submission" date="2022-08" db="EMBL/GenBank/DDBJ databases">
        <title>Reclassification of Massilia species as members of the genera Telluria, Duganella, Pseudoduganella, Mokoshia gen. nov. and Zemynaea gen. nov. using orthogonal and non-orthogonal genome-based approaches.</title>
        <authorList>
            <person name="Bowman J.P."/>
        </authorList>
    </citation>
    <scope>NUCLEOTIDE SEQUENCE [LARGE SCALE GENOMIC DNA]</scope>
    <source>
        <strain evidence="2 3">JCM 31661</strain>
    </source>
</reference>
<dbReference type="SMART" id="SM00507">
    <property type="entry name" value="HNHc"/>
    <property type="match status" value="1"/>
</dbReference>
<comment type="caution">
    <text evidence="2">The sequence shown here is derived from an EMBL/GenBank/DDBJ whole genome shotgun (WGS) entry which is preliminary data.</text>
</comment>
<dbReference type="Proteomes" id="UP001206572">
    <property type="component" value="Unassembled WGS sequence"/>
</dbReference>
<keyword evidence="3" id="KW-1185">Reference proteome</keyword>
<evidence type="ECO:0000313" key="2">
    <source>
        <dbReference type="EMBL" id="MCS0597384.1"/>
    </source>
</evidence>
<accession>A0ABT2AMB1</accession>
<dbReference type="Gene3D" id="1.10.30.50">
    <property type="match status" value="1"/>
</dbReference>
<evidence type="ECO:0000313" key="3">
    <source>
        <dbReference type="Proteomes" id="UP001206572"/>
    </source>
</evidence>